<keyword evidence="5 7" id="KW-0472">Membrane</keyword>
<evidence type="ECO:0000256" key="4">
    <source>
        <dbReference type="ARBA" id="ARBA00022989"/>
    </source>
</evidence>
<dbReference type="InParanoid" id="A0A1D6GM36"/>
<dbReference type="eggNOG" id="KOG3088">
    <property type="taxonomic scope" value="Eukaryota"/>
</dbReference>
<dbReference type="PaxDb" id="4577-GRMZM2G124938_P01"/>
<accession>A0A1D6GM36</accession>
<comment type="similarity">
    <text evidence="2 7">Belongs to the SCAMP family.</text>
</comment>
<dbReference type="InterPro" id="IPR007273">
    <property type="entry name" value="SCAMP"/>
</dbReference>
<evidence type="ECO:0000256" key="7">
    <source>
        <dbReference type="RuleBase" id="RU363122"/>
    </source>
</evidence>
<evidence type="ECO:0000256" key="6">
    <source>
        <dbReference type="ARBA" id="ARBA00023329"/>
    </source>
</evidence>
<feature type="transmembrane region" description="Helical" evidence="7">
    <location>
        <begin position="195"/>
        <end position="222"/>
    </location>
</feature>
<dbReference type="SMR" id="A0A1D6GM36"/>
<sequence>MQDLKKKERELMAKEAELNRREQEIKRREEALAKAGVLIEPKNWPPFFPVIHVDISNDIPVHLQRVQYVSFASLLGLVICLFWNILCVTAAWITGNDPRIWFLAVIYFITGCPGAYFLWYRPLYRAMRFTSGTIYDAFTRKDSAFSYGWFFLFYFFHIAFCIYAAVSPPFFYVGRSLAGIFQSIDEIGRHAGVGIMYFMGFALFVLESLLSIWVFQIVYRFFRGKGSEAQMRPDAASRAPPF</sequence>
<comment type="subcellular location">
    <subcellularLocation>
        <location evidence="7">Cell membrane</location>
        <topology evidence="7">Multi-pass membrane protein</topology>
    </subcellularLocation>
    <subcellularLocation>
        <location evidence="7">Cytoplasmic vesicle</location>
        <location evidence="7">Secretory vesicle membrane</location>
        <topology evidence="7">Multi-pass membrane protein</topology>
    </subcellularLocation>
</comment>
<organism evidence="8">
    <name type="scientific">Zea mays</name>
    <name type="common">Maize</name>
    <dbReference type="NCBI Taxonomy" id="4577"/>
    <lineage>
        <taxon>Eukaryota</taxon>
        <taxon>Viridiplantae</taxon>
        <taxon>Streptophyta</taxon>
        <taxon>Embryophyta</taxon>
        <taxon>Tracheophyta</taxon>
        <taxon>Spermatophyta</taxon>
        <taxon>Magnoliopsida</taxon>
        <taxon>Liliopsida</taxon>
        <taxon>Poales</taxon>
        <taxon>Poaceae</taxon>
        <taxon>PACMAD clade</taxon>
        <taxon>Panicoideae</taxon>
        <taxon>Andropogonodae</taxon>
        <taxon>Andropogoneae</taxon>
        <taxon>Tripsacinae</taxon>
        <taxon>Zea</taxon>
    </lineage>
</organism>
<dbReference type="EMBL" id="CM000781">
    <property type="protein sequence ID" value="AQK64372.1"/>
    <property type="molecule type" value="Genomic_DNA"/>
</dbReference>
<dbReference type="GO" id="GO:0015031">
    <property type="term" value="P:protein transport"/>
    <property type="evidence" value="ECO:0007669"/>
    <property type="project" value="InterPro"/>
</dbReference>
<proteinExistence type="inferred from homology"/>
<protein>
    <recommendedName>
        <fullName evidence="7">Secretory carrier-associated membrane protein</fullName>
        <shortName evidence="7">Secretory carrier membrane protein</shortName>
    </recommendedName>
</protein>
<dbReference type="GO" id="GO:0005886">
    <property type="term" value="C:plasma membrane"/>
    <property type="evidence" value="ECO:0007669"/>
    <property type="project" value="UniProtKB-SubCell"/>
</dbReference>
<dbReference type="Pfam" id="PF04144">
    <property type="entry name" value="SCAMP"/>
    <property type="match status" value="1"/>
</dbReference>
<comment type="function">
    <text evidence="1 7">Probably involved in membrane trafficking.</text>
</comment>
<dbReference type="STRING" id="4577.A0A1D6GM36"/>
<keyword evidence="3 7" id="KW-0812">Transmembrane</keyword>
<dbReference type="PANTHER" id="PTHR10687:SF20">
    <property type="entry name" value="SECRETORY CARRIER-ASSOCIATED MEMBRANE PROTEIN"/>
    <property type="match status" value="1"/>
</dbReference>
<keyword evidence="7" id="KW-0813">Transport</keyword>
<name>A0A1D6GM36_MAIZE</name>
<feature type="transmembrane region" description="Helical" evidence="7">
    <location>
        <begin position="100"/>
        <end position="119"/>
    </location>
</feature>
<evidence type="ECO:0000256" key="2">
    <source>
        <dbReference type="ARBA" id="ARBA00010482"/>
    </source>
</evidence>
<evidence type="ECO:0000313" key="8">
    <source>
        <dbReference type="EMBL" id="AQK64372.1"/>
    </source>
</evidence>
<dbReference type="ExpressionAtlas" id="A0A1D6GM36">
    <property type="expression patterns" value="baseline"/>
</dbReference>
<gene>
    <name evidence="8" type="ORF">ZEAMMB73_Zm00001d013788</name>
</gene>
<dbReference type="AlphaFoldDB" id="A0A1D6GM36"/>
<dbReference type="OMA" id="FLDVKNW"/>
<evidence type="ECO:0000256" key="3">
    <source>
        <dbReference type="ARBA" id="ARBA00022692"/>
    </source>
</evidence>
<evidence type="ECO:0000256" key="5">
    <source>
        <dbReference type="ARBA" id="ARBA00023136"/>
    </source>
</evidence>
<feature type="transmembrane region" description="Helical" evidence="7">
    <location>
        <begin position="147"/>
        <end position="166"/>
    </location>
</feature>
<reference evidence="8" key="1">
    <citation type="submission" date="2015-12" db="EMBL/GenBank/DDBJ databases">
        <title>Update maize B73 reference genome by single molecule sequencing technologies.</title>
        <authorList>
            <consortium name="Maize Genome Sequencing Project"/>
            <person name="Ware D."/>
        </authorList>
    </citation>
    <scope>NUCLEOTIDE SEQUENCE</scope>
    <source>
        <tissue evidence="8">Seedling</tissue>
    </source>
</reference>
<evidence type="ECO:0000256" key="1">
    <source>
        <dbReference type="ARBA" id="ARBA00004003"/>
    </source>
</evidence>
<dbReference type="GO" id="GO:0030658">
    <property type="term" value="C:transport vesicle membrane"/>
    <property type="evidence" value="ECO:0007669"/>
    <property type="project" value="UniProtKB-SubCell"/>
</dbReference>
<keyword evidence="7" id="KW-1003">Cell membrane</keyword>
<feature type="transmembrane region" description="Helical" evidence="7">
    <location>
        <begin position="71"/>
        <end position="94"/>
    </location>
</feature>
<keyword evidence="6 7" id="KW-0968">Cytoplasmic vesicle</keyword>
<dbReference type="PANTHER" id="PTHR10687">
    <property type="entry name" value="SECRETORY CARRIER-ASSOCIATED MEMBRANE PROTEIN SCAMP"/>
    <property type="match status" value="1"/>
</dbReference>
<keyword evidence="4 7" id="KW-1133">Transmembrane helix</keyword>